<dbReference type="HAMAP" id="MF_00315">
    <property type="entry name" value="DXP_synth"/>
    <property type="match status" value="1"/>
</dbReference>
<dbReference type="InterPro" id="IPR005475">
    <property type="entry name" value="Transketolase-like_Pyr-bd"/>
</dbReference>
<keyword evidence="13" id="KW-1185">Reference proteome</keyword>
<organism evidence="12 13">
    <name type="scientific">Lentzea flava</name>
    <dbReference type="NCBI Taxonomy" id="103732"/>
    <lineage>
        <taxon>Bacteria</taxon>
        <taxon>Bacillati</taxon>
        <taxon>Actinomycetota</taxon>
        <taxon>Actinomycetes</taxon>
        <taxon>Pseudonocardiales</taxon>
        <taxon>Pseudonocardiaceae</taxon>
        <taxon>Lentzea</taxon>
    </lineage>
</organism>
<dbReference type="EMBL" id="BMRE01000102">
    <property type="protein sequence ID" value="GGU86341.1"/>
    <property type="molecule type" value="Genomic_DNA"/>
</dbReference>
<feature type="binding site" evidence="10">
    <location>
        <begin position="143"/>
        <end position="144"/>
    </location>
    <ligand>
        <name>thiamine diphosphate</name>
        <dbReference type="ChEBI" id="CHEBI:58937"/>
    </ligand>
</feature>
<dbReference type="InterPro" id="IPR033248">
    <property type="entry name" value="Transketolase_C"/>
</dbReference>
<evidence type="ECO:0000313" key="12">
    <source>
        <dbReference type="EMBL" id="GGU86341.1"/>
    </source>
</evidence>
<accession>A0ABQ2VGU6</accession>
<dbReference type="PROSITE" id="PS00802">
    <property type="entry name" value="TRANSKETOLASE_2"/>
    <property type="match status" value="1"/>
</dbReference>
<evidence type="ECO:0000256" key="4">
    <source>
        <dbReference type="ARBA" id="ARBA00022679"/>
    </source>
</evidence>
<evidence type="ECO:0000256" key="2">
    <source>
        <dbReference type="ARBA" id="ARBA00011081"/>
    </source>
</evidence>
<dbReference type="EC" id="2.2.1.7" evidence="10"/>
<dbReference type="Gene3D" id="3.40.50.970">
    <property type="match status" value="2"/>
</dbReference>
<evidence type="ECO:0000313" key="13">
    <source>
        <dbReference type="Proteomes" id="UP000649573"/>
    </source>
</evidence>
<evidence type="ECO:0000256" key="10">
    <source>
        <dbReference type="HAMAP-Rule" id="MF_00315"/>
    </source>
</evidence>
<evidence type="ECO:0000256" key="8">
    <source>
        <dbReference type="ARBA" id="ARBA00023052"/>
    </source>
</evidence>
<dbReference type="Proteomes" id="UP000649573">
    <property type="component" value="Unassembled WGS sequence"/>
</dbReference>
<comment type="cofactor">
    <cofactor evidence="10">
        <name>thiamine diphosphate</name>
        <dbReference type="ChEBI" id="CHEBI:58937"/>
    </cofactor>
    <text evidence="10">Binds 1 thiamine pyrophosphate per subunit.</text>
</comment>
<comment type="function">
    <text evidence="10">Catalyzes the acyloin condensation reaction between C atoms 2 and 3 of pyruvate and glyceraldehyde 3-phosphate to yield 1-deoxy-D-xylulose-5-phosphate (DXP).</text>
</comment>
<feature type="binding site" evidence="10">
    <location>
        <position position="142"/>
    </location>
    <ligand>
        <name>Mg(2+)</name>
        <dbReference type="ChEBI" id="CHEBI:18420"/>
    </ligand>
</feature>
<dbReference type="InterPro" id="IPR009014">
    <property type="entry name" value="Transketo_C/PFOR_II"/>
</dbReference>
<evidence type="ECO:0000259" key="11">
    <source>
        <dbReference type="SMART" id="SM00861"/>
    </source>
</evidence>
<sequence>MTILNMVRRPADLRRLDRGDLEQLGRFLIDAVCRSGGHLGPNLGVVELTIALHRVFDSPQDPIVWDTEHQSYVHKLLTGRQDDFARLRRSGGLSGYPSRKESAHDLAENSHASTALSYADGLAKAFRLRGEHDRVPVAVIGDGAMTGGMAWEALNNIGIAGDRPLVIVLNDNARSYARTIGGFAEHLERRRSGNARGSLFAELGIFCTGPVDGHDLTALEEALGKARVLALKLGGPVLIHGVTVKGKGYLPAESDAADCLHAVGVVDPSTGKARASGAPTWTSTFADEIVTAAGERPDIVAITAAMLRPVGLQRFAAAYPERVFDVGIAEQHAVTSAAGLAMGGMHPVVAVYATFINRAFDQALMDVALHRLPVTFVLDRAGVTGEDGASHHGIWDMSLLNLVPGLRIAAPRDASMLRAQLREAVSDDTAPTLLRFPKGGVPPDIPAEKRVGGVDVLLNSETEDVLLVAVGSMAGVGLAIAERLATHGIGVTVVDPCWVKPVDPVLVRLAATHRMVVTVEDNLVVGGVGSAIAQQIGDVPVRNFGIPQRFLAQGTRAEILAECGLTAQDVAREVVAEFVSLEPIEEVSGDHGPPAMPPPVLSQRRKWGAARGACPSHDGADDLPAIAEKSQIPVIATSKIDRAADGRTALGAHDAGWKVRQNPDECLYLRRERARMPQIRQSPSLPKRAEALGARPGCGLIALIVVGDKIRRAAN</sequence>
<evidence type="ECO:0000256" key="3">
    <source>
        <dbReference type="ARBA" id="ARBA00011738"/>
    </source>
</evidence>
<dbReference type="CDD" id="cd07033">
    <property type="entry name" value="TPP_PYR_DXS_TK_like"/>
    <property type="match status" value="1"/>
</dbReference>
<evidence type="ECO:0000256" key="9">
    <source>
        <dbReference type="ARBA" id="ARBA00023229"/>
    </source>
</evidence>
<comment type="caution">
    <text evidence="12">The sequence shown here is derived from an EMBL/GenBank/DDBJ whole genome shotgun (WGS) entry which is preliminary data.</text>
</comment>
<name>A0ABQ2VGU6_9PSEU</name>
<dbReference type="InterPro" id="IPR029061">
    <property type="entry name" value="THDP-binding"/>
</dbReference>
<dbReference type="InterPro" id="IPR020826">
    <property type="entry name" value="Transketolase_BS"/>
</dbReference>
<keyword evidence="6 10" id="KW-0460">Magnesium</keyword>
<evidence type="ECO:0000256" key="5">
    <source>
        <dbReference type="ARBA" id="ARBA00022723"/>
    </source>
</evidence>
<keyword evidence="7 10" id="KW-0784">Thiamine biosynthesis</keyword>
<comment type="similarity">
    <text evidence="2 10">Belongs to the transketolase family. DXPS subfamily.</text>
</comment>
<protein>
    <recommendedName>
        <fullName evidence="10">1-deoxy-D-xylulose-5-phosphate synthase</fullName>
        <ecNumber evidence="10">2.2.1.7</ecNumber>
    </recommendedName>
    <alternativeName>
        <fullName evidence="10">1-deoxyxylulose-5-phosphate synthase</fullName>
        <shortName evidence="10">DXP synthase</shortName>
        <shortName evidence="10">DXPS</shortName>
    </alternativeName>
</protein>
<comment type="pathway">
    <text evidence="1 10">Metabolic intermediate biosynthesis; 1-deoxy-D-xylulose 5-phosphate biosynthesis; 1-deoxy-D-xylulose 5-phosphate from D-glyceraldehyde 3-phosphate and pyruvate: step 1/1.</text>
</comment>
<evidence type="ECO:0000256" key="7">
    <source>
        <dbReference type="ARBA" id="ARBA00022977"/>
    </source>
</evidence>
<dbReference type="SUPFAM" id="SSF52518">
    <property type="entry name" value="Thiamin diphosphate-binding fold (THDP-binding)"/>
    <property type="match status" value="1"/>
</dbReference>
<dbReference type="Pfam" id="PF02780">
    <property type="entry name" value="Transketolase_C"/>
    <property type="match status" value="1"/>
</dbReference>
<keyword evidence="5 10" id="KW-0479">Metal-binding</keyword>
<dbReference type="Gene3D" id="3.40.50.920">
    <property type="match status" value="1"/>
</dbReference>
<evidence type="ECO:0000256" key="6">
    <source>
        <dbReference type="ARBA" id="ARBA00022842"/>
    </source>
</evidence>
<comment type="cofactor">
    <cofactor evidence="10">
        <name>Mg(2+)</name>
        <dbReference type="ChEBI" id="CHEBI:18420"/>
    </cofactor>
    <text evidence="10">Binds 1 Mg(2+) ion per subunit.</text>
</comment>
<comment type="catalytic activity">
    <reaction evidence="10">
        <text>D-glyceraldehyde 3-phosphate + pyruvate + H(+) = 1-deoxy-D-xylulose 5-phosphate + CO2</text>
        <dbReference type="Rhea" id="RHEA:12605"/>
        <dbReference type="ChEBI" id="CHEBI:15361"/>
        <dbReference type="ChEBI" id="CHEBI:15378"/>
        <dbReference type="ChEBI" id="CHEBI:16526"/>
        <dbReference type="ChEBI" id="CHEBI:57792"/>
        <dbReference type="ChEBI" id="CHEBI:59776"/>
        <dbReference type="EC" id="2.2.1.7"/>
    </reaction>
</comment>
<reference evidence="13" key="1">
    <citation type="journal article" date="2019" name="Int. J. Syst. Evol. Microbiol.">
        <title>The Global Catalogue of Microorganisms (GCM) 10K type strain sequencing project: providing services to taxonomists for standard genome sequencing and annotation.</title>
        <authorList>
            <consortium name="The Broad Institute Genomics Platform"/>
            <consortium name="The Broad Institute Genome Sequencing Center for Infectious Disease"/>
            <person name="Wu L."/>
            <person name="Ma J."/>
        </authorList>
    </citation>
    <scope>NUCLEOTIDE SEQUENCE [LARGE SCALE GENOMIC DNA]</scope>
    <source>
        <strain evidence="13">JCM 3296</strain>
    </source>
</reference>
<dbReference type="PANTHER" id="PTHR43322">
    <property type="entry name" value="1-D-DEOXYXYLULOSE 5-PHOSPHATE SYNTHASE-RELATED"/>
    <property type="match status" value="1"/>
</dbReference>
<dbReference type="Pfam" id="PF13292">
    <property type="entry name" value="DXP_synthase_N"/>
    <property type="match status" value="2"/>
</dbReference>
<keyword evidence="4 10" id="KW-0808">Transferase</keyword>
<comment type="subunit">
    <text evidence="3 10">Homodimer.</text>
</comment>
<dbReference type="NCBIfam" id="NF003933">
    <property type="entry name" value="PRK05444.2-2"/>
    <property type="match status" value="1"/>
</dbReference>
<feature type="binding site" evidence="10">
    <location>
        <begin position="110"/>
        <end position="112"/>
    </location>
    <ligand>
        <name>thiamine diphosphate</name>
        <dbReference type="ChEBI" id="CHEBI:58937"/>
    </ligand>
</feature>
<keyword evidence="9 10" id="KW-0414">Isoprene biosynthesis</keyword>
<feature type="domain" description="Transketolase-like pyrimidine-binding" evidence="11">
    <location>
        <begin position="279"/>
        <end position="443"/>
    </location>
</feature>
<dbReference type="InterPro" id="IPR005477">
    <property type="entry name" value="Dxylulose-5-P_synthase"/>
</dbReference>
<proteinExistence type="inferred from homology"/>
<feature type="binding site" evidence="10">
    <location>
        <position position="69"/>
    </location>
    <ligand>
        <name>thiamine diphosphate</name>
        <dbReference type="ChEBI" id="CHEBI:58937"/>
    </ligand>
</feature>
<feature type="binding site" evidence="10">
    <location>
        <position position="249"/>
    </location>
    <ligand>
        <name>thiamine diphosphate</name>
        <dbReference type="ChEBI" id="CHEBI:58937"/>
    </ligand>
</feature>
<feature type="binding site" evidence="10">
    <location>
        <position position="172"/>
    </location>
    <ligand>
        <name>thiamine diphosphate</name>
        <dbReference type="ChEBI" id="CHEBI:58937"/>
    </ligand>
</feature>
<keyword evidence="8 10" id="KW-0786">Thiamine pyrophosphate</keyword>
<feature type="binding site" evidence="10">
    <location>
        <position position="172"/>
    </location>
    <ligand>
        <name>Mg(2+)</name>
        <dbReference type="ChEBI" id="CHEBI:18420"/>
    </ligand>
</feature>
<dbReference type="SMART" id="SM00861">
    <property type="entry name" value="Transket_pyr"/>
    <property type="match status" value="1"/>
</dbReference>
<evidence type="ECO:0000256" key="1">
    <source>
        <dbReference type="ARBA" id="ARBA00004980"/>
    </source>
</evidence>
<feature type="binding site" evidence="10">
    <location>
        <position position="330"/>
    </location>
    <ligand>
        <name>thiamine diphosphate</name>
        <dbReference type="ChEBI" id="CHEBI:58937"/>
    </ligand>
</feature>
<dbReference type="Pfam" id="PF02779">
    <property type="entry name" value="Transket_pyr"/>
    <property type="match status" value="1"/>
</dbReference>
<dbReference type="SUPFAM" id="SSF52922">
    <property type="entry name" value="TK C-terminal domain-like"/>
    <property type="match status" value="1"/>
</dbReference>
<dbReference type="CDD" id="cd02007">
    <property type="entry name" value="TPP_DXS"/>
    <property type="match status" value="1"/>
</dbReference>
<gene>
    <name evidence="12" type="primary">dxs1</name>
    <name evidence="10" type="synonym">dxs</name>
    <name evidence="12" type="ORF">GCM10010178_90450</name>
</gene>
<dbReference type="PANTHER" id="PTHR43322:SF5">
    <property type="entry name" value="1-DEOXY-D-XYLULOSE-5-PHOSPHATE SYNTHASE, CHLOROPLASTIC"/>
    <property type="match status" value="1"/>
</dbReference>